<sequence>MFQIPQCVLENLKCALCDGYLNIKPLMIKPDGEQICGNCTEIIPIEEKEKCLRQIGLETLAQLFVFPCRYHRQGCKHRFAWNTDNSHEEICPYRYRTSLSSMPSRSSREFDHYNVQQGHVSDLNGMISDFTYDFKNDDSGPAVPPYENARKYQNDNDLLAADTSIQRLTGLVYDEATNNIVEENMYEALGNKSARQCSTCKAVVDDDVYTCLFGHLSCINCKRNMCKMCVNLLEKDSKNYLQELQ</sequence>
<dbReference type="PANTHER" id="PTHR45877:SF2">
    <property type="entry name" value="E3 UBIQUITIN-PROTEIN LIGASE SINA-RELATED"/>
    <property type="match status" value="1"/>
</dbReference>
<gene>
    <name evidence="1" type="ORF">NQ317_013141</name>
</gene>
<dbReference type="InterPro" id="IPR004162">
    <property type="entry name" value="SINA-like_animal"/>
</dbReference>
<protein>
    <recommendedName>
        <fullName evidence="3">RING-type domain-containing protein</fullName>
    </recommendedName>
</protein>
<comment type="caution">
    <text evidence="1">The sequence shown here is derived from an EMBL/GenBank/DDBJ whole genome shotgun (WGS) entry which is preliminary data.</text>
</comment>
<dbReference type="PANTHER" id="PTHR45877">
    <property type="entry name" value="E3 UBIQUITIN-PROTEIN LIGASE SIAH2"/>
    <property type="match status" value="1"/>
</dbReference>
<evidence type="ECO:0008006" key="3">
    <source>
        <dbReference type="Google" id="ProtNLM"/>
    </source>
</evidence>
<accession>A0ABQ9JJE2</accession>
<evidence type="ECO:0000313" key="1">
    <source>
        <dbReference type="EMBL" id="KAJ8978195.1"/>
    </source>
</evidence>
<dbReference type="Gene3D" id="3.30.40.10">
    <property type="entry name" value="Zinc/RING finger domain, C3HC4 (zinc finger)"/>
    <property type="match status" value="1"/>
</dbReference>
<keyword evidence="2" id="KW-1185">Reference proteome</keyword>
<organism evidence="1 2">
    <name type="scientific">Molorchus minor</name>
    <dbReference type="NCBI Taxonomy" id="1323400"/>
    <lineage>
        <taxon>Eukaryota</taxon>
        <taxon>Metazoa</taxon>
        <taxon>Ecdysozoa</taxon>
        <taxon>Arthropoda</taxon>
        <taxon>Hexapoda</taxon>
        <taxon>Insecta</taxon>
        <taxon>Pterygota</taxon>
        <taxon>Neoptera</taxon>
        <taxon>Endopterygota</taxon>
        <taxon>Coleoptera</taxon>
        <taxon>Polyphaga</taxon>
        <taxon>Cucujiformia</taxon>
        <taxon>Chrysomeloidea</taxon>
        <taxon>Cerambycidae</taxon>
        <taxon>Lamiinae</taxon>
        <taxon>Monochamini</taxon>
        <taxon>Molorchus</taxon>
    </lineage>
</organism>
<proteinExistence type="predicted"/>
<dbReference type="SUPFAM" id="SSF49599">
    <property type="entry name" value="TRAF domain-like"/>
    <property type="match status" value="1"/>
</dbReference>
<dbReference type="InterPro" id="IPR013083">
    <property type="entry name" value="Znf_RING/FYVE/PHD"/>
</dbReference>
<evidence type="ECO:0000313" key="2">
    <source>
        <dbReference type="Proteomes" id="UP001162164"/>
    </source>
</evidence>
<reference evidence="1" key="1">
    <citation type="journal article" date="2023" name="Insect Mol. Biol.">
        <title>Genome sequencing provides insights into the evolution of gene families encoding plant cell wall-degrading enzymes in longhorned beetles.</title>
        <authorList>
            <person name="Shin N.R."/>
            <person name="Okamura Y."/>
            <person name="Kirsch R."/>
            <person name="Pauchet Y."/>
        </authorList>
    </citation>
    <scope>NUCLEOTIDE SEQUENCE</scope>
    <source>
        <strain evidence="1">MMC_N1</strain>
    </source>
</reference>
<dbReference type="EMBL" id="JAPWTJ010000464">
    <property type="protein sequence ID" value="KAJ8978195.1"/>
    <property type="molecule type" value="Genomic_DNA"/>
</dbReference>
<name>A0ABQ9JJE2_9CUCU</name>
<dbReference type="Proteomes" id="UP001162164">
    <property type="component" value="Unassembled WGS sequence"/>
</dbReference>